<dbReference type="Pfam" id="PF00482">
    <property type="entry name" value="T2SSF"/>
    <property type="match status" value="1"/>
</dbReference>
<dbReference type="PANTHER" id="PTHR35007:SF4">
    <property type="entry name" value="CONSERVED TRANSMEMBRANE PROTEIN-RELATED"/>
    <property type="match status" value="1"/>
</dbReference>
<evidence type="ECO:0000259" key="7">
    <source>
        <dbReference type="Pfam" id="PF00482"/>
    </source>
</evidence>
<evidence type="ECO:0000256" key="1">
    <source>
        <dbReference type="ARBA" id="ARBA00004651"/>
    </source>
</evidence>
<keyword evidence="9" id="KW-1185">Reference proteome</keyword>
<feature type="domain" description="Type II secretion system protein GspF" evidence="7">
    <location>
        <begin position="19"/>
        <end position="133"/>
    </location>
</feature>
<proteinExistence type="predicted"/>
<sequence length="299" mass="30443">MVSLLRRTPPPASARPELVRTLAVLLQAGARPVVAWRHVAEGGDADAQAVVAASETGQALPDAIRARGVGWAEVSAAWGIAATVGAPLGDVLRGIADALQDAEATSDDVRIALAEPASTARLMLWLPLVGVLLGIALGFDTLAVLTTSPLGIACLVAGVLLTALARIWTSALVRRAQPAPGIPGMDAELLAVALTGGASIARARQLVADEQLGDAVDGGGCERVLRLSQVAGVPAVELLRAHAAESRRSARVHGRVAAARLGSRLLLPLGACTLPAFLLLGVAPLILSVFLSTPLPLGP</sequence>
<dbReference type="InterPro" id="IPR018076">
    <property type="entry name" value="T2SS_GspF_dom"/>
</dbReference>
<dbReference type="PANTHER" id="PTHR35007">
    <property type="entry name" value="INTEGRAL MEMBRANE PROTEIN-RELATED"/>
    <property type="match status" value="1"/>
</dbReference>
<evidence type="ECO:0000256" key="2">
    <source>
        <dbReference type="ARBA" id="ARBA00022475"/>
    </source>
</evidence>
<evidence type="ECO:0000313" key="8">
    <source>
        <dbReference type="EMBL" id="GLK01698.1"/>
    </source>
</evidence>
<organism evidence="8 9">
    <name type="scientific">Microbacterium keratanolyticum</name>
    <dbReference type="NCBI Taxonomy" id="67574"/>
    <lineage>
        <taxon>Bacteria</taxon>
        <taxon>Bacillati</taxon>
        <taxon>Actinomycetota</taxon>
        <taxon>Actinomycetes</taxon>
        <taxon>Micrococcales</taxon>
        <taxon>Microbacteriaceae</taxon>
        <taxon>Microbacterium</taxon>
    </lineage>
</organism>
<dbReference type="GO" id="GO:0005886">
    <property type="term" value="C:plasma membrane"/>
    <property type="evidence" value="ECO:0007669"/>
    <property type="project" value="UniProtKB-SubCell"/>
</dbReference>
<dbReference type="Proteomes" id="UP001142325">
    <property type="component" value="Unassembled WGS sequence"/>
</dbReference>
<dbReference type="EMBL" id="BSET01000001">
    <property type="protein sequence ID" value="GLK01698.1"/>
    <property type="molecule type" value="Genomic_DNA"/>
</dbReference>
<accession>A0A9W6HSH1</accession>
<comment type="caution">
    <text evidence="8">The sequence shown here is derived from an EMBL/GenBank/DDBJ whole genome shotgun (WGS) entry which is preliminary data.</text>
</comment>
<keyword evidence="4 6" id="KW-1133">Transmembrane helix</keyword>
<feature type="transmembrane region" description="Helical" evidence="6">
    <location>
        <begin position="122"/>
        <end position="144"/>
    </location>
</feature>
<evidence type="ECO:0000256" key="3">
    <source>
        <dbReference type="ARBA" id="ARBA00022692"/>
    </source>
</evidence>
<reference evidence="8" key="2">
    <citation type="submission" date="2023-01" db="EMBL/GenBank/DDBJ databases">
        <authorList>
            <person name="Sun Q."/>
            <person name="Evtushenko L."/>
        </authorList>
    </citation>
    <scope>NUCLEOTIDE SEQUENCE</scope>
    <source>
        <strain evidence="8">VKM Ac-1958</strain>
    </source>
</reference>
<evidence type="ECO:0000256" key="5">
    <source>
        <dbReference type="ARBA" id="ARBA00023136"/>
    </source>
</evidence>
<protein>
    <recommendedName>
        <fullName evidence="7">Type II secretion system protein GspF domain-containing protein</fullName>
    </recommendedName>
</protein>
<name>A0A9W6HSH1_9MICO</name>
<dbReference type="RefSeq" id="WP_204939321.1">
    <property type="nucleotide sequence ID" value="NZ_BAAAUM010000001.1"/>
</dbReference>
<feature type="transmembrane region" description="Helical" evidence="6">
    <location>
        <begin position="150"/>
        <end position="168"/>
    </location>
</feature>
<comment type="subcellular location">
    <subcellularLocation>
        <location evidence="1">Cell membrane</location>
        <topology evidence="1">Multi-pass membrane protein</topology>
    </subcellularLocation>
</comment>
<evidence type="ECO:0000313" key="9">
    <source>
        <dbReference type="Proteomes" id="UP001142325"/>
    </source>
</evidence>
<feature type="transmembrane region" description="Helical" evidence="6">
    <location>
        <begin position="265"/>
        <end position="291"/>
    </location>
</feature>
<keyword evidence="2" id="KW-1003">Cell membrane</keyword>
<reference evidence="8" key="1">
    <citation type="journal article" date="2014" name="Int. J. Syst. Evol. Microbiol.">
        <title>Complete genome sequence of Corynebacterium casei LMG S-19264T (=DSM 44701T), isolated from a smear-ripened cheese.</title>
        <authorList>
            <consortium name="US DOE Joint Genome Institute (JGI-PGF)"/>
            <person name="Walter F."/>
            <person name="Albersmeier A."/>
            <person name="Kalinowski J."/>
            <person name="Ruckert C."/>
        </authorList>
    </citation>
    <scope>NUCLEOTIDE SEQUENCE</scope>
    <source>
        <strain evidence="8">VKM Ac-1958</strain>
    </source>
</reference>
<gene>
    <name evidence="8" type="ORF">GCM10017596_14130</name>
</gene>
<keyword evidence="5 6" id="KW-0472">Membrane</keyword>
<evidence type="ECO:0000256" key="4">
    <source>
        <dbReference type="ARBA" id="ARBA00022989"/>
    </source>
</evidence>
<dbReference type="AlphaFoldDB" id="A0A9W6HSH1"/>
<evidence type="ECO:0000256" key="6">
    <source>
        <dbReference type="SAM" id="Phobius"/>
    </source>
</evidence>
<keyword evidence="3 6" id="KW-0812">Transmembrane</keyword>